<reference evidence="1 2" key="1">
    <citation type="submission" date="2020-06" db="EMBL/GenBank/DDBJ databases">
        <title>Lactobacillus rhamnosus QC,genome.</title>
        <authorList>
            <person name="Yi H."/>
            <person name="Jin M."/>
        </authorList>
    </citation>
    <scope>NUCLEOTIDE SEQUENCE [LARGE SCALE GENOMIC DNA]</scope>
    <source>
        <strain evidence="1 2">QC</strain>
    </source>
</reference>
<evidence type="ECO:0000313" key="1">
    <source>
        <dbReference type="EMBL" id="NVO89548.1"/>
    </source>
</evidence>
<dbReference type="RefSeq" id="WP_176818719.1">
    <property type="nucleotide sequence ID" value="NZ_JABXWP010000031.1"/>
</dbReference>
<name>A0A7Y7QJQ8_LACRH</name>
<protein>
    <submittedName>
        <fullName evidence="1">Accessory Sec system protein Asp1</fullName>
    </submittedName>
</protein>
<accession>A0A7Y7QJQ8</accession>
<dbReference type="EMBL" id="JABXWP010000031">
    <property type="protein sequence ID" value="NVO89548.1"/>
    <property type="molecule type" value="Genomic_DNA"/>
</dbReference>
<organism evidence="1 2">
    <name type="scientific">Lacticaseibacillus rhamnosus</name>
    <name type="common">Lactobacillus rhamnosus</name>
    <dbReference type="NCBI Taxonomy" id="47715"/>
    <lineage>
        <taxon>Bacteria</taxon>
        <taxon>Bacillati</taxon>
        <taxon>Bacillota</taxon>
        <taxon>Bacilli</taxon>
        <taxon>Lactobacillales</taxon>
        <taxon>Lactobacillaceae</taxon>
        <taxon>Lacticaseibacillus</taxon>
    </lineage>
</organism>
<proteinExistence type="predicted"/>
<evidence type="ECO:0000313" key="2">
    <source>
        <dbReference type="Proteomes" id="UP000542889"/>
    </source>
</evidence>
<dbReference type="Proteomes" id="UP000542889">
    <property type="component" value="Unassembled WGS sequence"/>
</dbReference>
<dbReference type="Pfam" id="PF16993">
    <property type="entry name" value="Asp1"/>
    <property type="match status" value="1"/>
</dbReference>
<dbReference type="GO" id="GO:0015031">
    <property type="term" value="P:protein transport"/>
    <property type="evidence" value="ECO:0007669"/>
    <property type="project" value="InterPro"/>
</dbReference>
<dbReference type="InterPro" id="IPR022372">
    <property type="entry name" value="Accessory_SS_Asp1"/>
</dbReference>
<gene>
    <name evidence="1" type="primary">asp1</name>
    <name evidence="1" type="ORF">HWN39_13825</name>
</gene>
<dbReference type="NCBIfam" id="TIGR03713">
    <property type="entry name" value="acc_sec_asp1"/>
    <property type="match status" value="1"/>
</dbReference>
<dbReference type="AlphaFoldDB" id="A0A7Y7QJQ8"/>
<comment type="caution">
    <text evidence="1">The sequence shown here is derived from an EMBL/GenBank/DDBJ whole genome shotgun (WGS) entry which is preliminary data.</text>
</comment>
<sequence>MLTLMPTIESNEEHPETDPVIELAMLFQENELDFSLLFTKQMPDLRRLLYQVGLERFPWTNIYDEIQNIHVKSGIPYTIHDLVLPDDVVPFFVGLDVFYVRGATRMMQVHFHKDGFVYWTKEKLSSGQTQILHYDDRGFVTTKTMIETDGSQQTFWLDDRGHTVLIQNQEGITVAANHQSRFSAAHYHDMQEIVYEFLMKKSMQIQQSLQVVTNLSPSTLELRSGQPLLKQMIFLVNQRLQLAAADLIKIDAHDIFIFPTSADEELFIRNAKANGGAAKVAHVGKHVMPQYATTLNLGLSNETNLDMIYWRIGDIQDDEGRRLLIQLLEMLQHEDDQGLMIEGTKSQIETISQHLSAFIQSTFGVDLSSEDYQEVAKFVADERSGKPIAGLDKRGKKLRALPDWEALSAADFVVSRVQLQVANRETQKALMHQARIYVDTETIPDLRMMIEAISNGVPLIVRQASTLVRDHQNGIVVQDLTEIPQACRFFLKTLKNWNAALVVNSELIEEFSATRLIKEWQEVTDRG</sequence>